<dbReference type="EMBL" id="AP025739">
    <property type="protein sequence ID" value="BDI33615.1"/>
    <property type="molecule type" value="Genomic_DNA"/>
</dbReference>
<proteinExistence type="predicted"/>
<keyword evidence="2" id="KW-1185">Reference proteome</keyword>
<sequence>MEKARTSWREFWREMSEVPRFRDRAAYLLIWLLNASLWSLGAAAWLFRIGDSAIHGHILYSALWLLGGWIFTSVCIPTRCLITLYTWSIGSAFITFTPWGLKIALAEIQVAAYGLTGMVVWAIGTWLAEAVLHRTPSQTDGVAPNAEAWSAAAQAESKPSILSVILGVWIGMSLLTAALCCGDLFTITRGIGWREIWAERTDGVIFDSAAATLALGSAAWGQWRLRRMARPKP</sequence>
<protein>
    <submittedName>
        <fullName evidence="1">Uncharacterized protein</fullName>
    </submittedName>
</protein>
<dbReference type="Proteomes" id="UP000287394">
    <property type="component" value="Chromosome"/>
</dbReference>
<reference evidence="1 2" key="1">
    <citation type="journal article" date="2019" name="Int. J. Syst. Evol. Microbiol.">
        <title>Capsulimonas corticalis gen. nov., sp. nov., an aerobic capsulated bacterium, of a novel bacterial order, Capsulimonadales ord. nov., of the class Armatimonadia of the phylum Armatimonadetes.</title>
        <authorList>
            <person name="Li J."/>
            <person name="Kudo C."/>
            <person name="Tonouchi A."/>
        </authorList>
    </citation>
    <scope>NUCLEOTIDE SEQUENCE [LARGE SCALE GENOMIC DNA]</scope>
    <source>
        <strain evidence="1 2">AX-7</strain>
    </source>
</reference>
<dbReference type="AlphaFoldDB" id="A0A402D0I9"/>
<accession>A0A402D0I9</accession>
<gene>
    <name evidence="1" type="ORF">CCAX7_56660</name>
</gene>
<dbReference type="RefSeq" id="WP_125206149.1">
    <property type="nucleotide sequence ID" value="NZ_AP025739.1"/>
</dbReference>
<evidence type="ECO:0000313" key="1">
    <source>
        <dbReference type="EMBL" id="BDI33615.1"/>
    </source>
</evidence>
<dbReference type="KEGG" id="ccot:CCAX7_56660"/>
<organism evidence="1 2">
    <name type="scientific">Capsulimonas corticalis</name>
    <dbReference type="NCBI Taxonomy" id="2219043"/>
    <lineage>
        <taxon>Bacteria</taxon>
        <taxon>Bacillati</taxon>
        <taxon>Armatimonadota</taxon>
        <taxon>Armatimonadia</taxon>
        <taxon>Capsulimonadales</taxon>
        <taxon>Capsulimonadaceae</taxon>
        <taxon>Capsulimonas</taxon>
    </lineage>
</organism>
<evidence type="ECO:0000313" key="2">
    <source>
        <dbReference type="Proteomes" id="UP000287394"/>
    </source>
</evidence>
<name>A0A402D0I9_9BACT</name>